<dbReference type="Pfam" id="PF02655">
    <property type="entry name" value="ATP-grasp_3"/>
    <property type="match status" value="1"/>
</dbReference>
<accession>A0A0F9IGD4</accession>
<dbReference type="GO" id="GO:0005524">
    <property type="term" value="F:ATP binding"/>
    <property type="evidence" value="ECO:0007669"/>
    <property type="project" value="InterPro"/>
</dbReference>
<proteinExistence type="predicted"/>
<dbReference type="Gene3D" id="3.30.470.20">
    <property type="entry name" value="ATP-grasp fold, B domain"/>
    <property type="match status" value="1"/>
</dbReference>
<comment type="caution">
    <text evidence="2">The sequence shown here is derived from an EMBL/GenBank/DDBJ whole genome shotgun (WGS) entry which is preliminary data.</text>
</comment>
<dbReference type="InterPro" id="IPR003806">
    <property type="entry name" value="ATP-grasp_PylC-type"/>
</dbReference>
<dbReference type="GO" id="GO:0046872">
    <property type="term" value="F:metal ion binding"/>
    <property type="evidence" value="ECO:0007669"/>
    <property type="project" value="InterPro"/>
</dbReference>
<evidence type="ECO:0000259" key="1">
    <source>
        <dbReference type="PROSITE" id="PS50975"/>
    </source>
</evidence>
<dbReference type="SUPFAM" id="SSF56059">
    <property type="entry name" value="Glutathione synthetase ATP-binding domain-like"/>
    <property type="match status" value="1"/>
</dbReference>
<dbReference type="AlphaFoldDB" id="A0A0F9IGD4"/>
<dbReference type="EMBL" id="LAZR01012474">
    <property type="protein sequence ID" value="KKM26636.1"/>
    <property type="molecule type" value="Genomic_DNA"/>
</dbReference>
<name>A0A0F9IGD4_9ZZZZ</name>
<protein>
    <recommendedName>
        <fullName evidence="1">ATP-grasp domain-containing protein</fullName>
    </recommendedName>
</protein>
<organism evidence="2">
    <name type="scientific">marine sediment metagenome</name>
    <dbReference type="NCBI Taxonomy" id="412755"/>
    <lineage>
        <taxon>unclassified sequences</taxon>
        <taxon>metagenomes</taxon>
        <taxon>ecological metagenomes</taxon>
    </lineage>
</organism>
<feature type="domain" description="ATP-grasp" evidence="1">
    <location>
        <begin position="88"/>
        <end position="141"/>
    </location>
</feature>
<sequence length="264" mass="30863">MNIGILSKRKEMFAGKLKSFFENKGFNVKIYTLKNLNIDETLLQHDFLILKSKLLFFYYAAYYAEANNIPVIPNPEISYKQKNRIESHFLLKEAGLTVPDFYMGTPQTLKKAFQPQDFPLVLKPIMGSGSRGVKKINSTEEFNFNHKHILYLEKYIKGEHYNVYFISNEICTLTKPPLSNEHVDMKRIDTPHDIKEVIRKWKNHLKGNALFGHLDIVRENHSNKLYIVDPGSFPQFSNWRCNLPVVHKICNLILEQFENLKVNI</sequence>
<reference evidence="2" key="1">
    <citation type="journal article" date="2015" name="Nature">
        <title>Complex archaea that bridge the gap between prokaryotes and eukaryotes.</title>
        <authorList>
            <person name="Spang A."/>
            <person name="Saw J.H."/>
            <person name="Jorgensen S.L."/>
            <person name="Zaremba-Niedzwiedzka K."/>
            <person name="Martijn J."/>
            <person name="Lind A.E."/>
            <person name="van Eijk R."/>
            <person name="Schleper C."/>
            <person name="Guy L."/>
            <person name="Ettema T.J."/>
        </authorList>
    </citation>
    <scope>NUCLEOTIDE SEQUENCE</scope>
</reference>
<gene>
    <name evidence="2" type="ORF">LCGC14_1582770</name>
</gene>
<dbReference type="InterPro" id="IPR011761">
    <property type="entry name" value="ATP-grasp"/>
</dbReference>
<evidence type="ECO:0000313" key="2">
    <source>
        <dbReference type="EMBL" id="KKM26636.1"/>
    </source>
</evidence>
<dbReference type="PROSITE" id="PS50975">
    <property type="entry name" value="ATP_GRASP"/>
    <property type="match status" value="1"/>
</dbReference>